<dbReference type="InterPro" id="IPR014948">
    <property type="entry name" value="BrxA"/>
</dbReference>
<organism evidence="1 2">
    <name type="scientific">Collinsella intestinalis</name>
    <dbReference type="NCBI Taxonomy" id="147207"/>
    <lineage>
        <taxon>Bacteria</taxon>
        <taxon>Bacillati</taxon>
        <taxon>Actinomycetota</taxon>
        <taxon>Coriobacteriia</taxon>
        <taxon>Coriobacteriales</taxon>
        <taxon>Coriobacteriaceae</taxon>
        <taxon>Collinsella</taxon>
    </lineage>
</organism>
<dbReference type="InterPro" id="IPR023137">
    <property type="entry name" value="BrxA_sf"/>
</dbReference>
<dbReference type="EMBL" id="JAGZJA010000001">
    <property type="protein sequence ID" value="MBS5146169.1"/>
    <property type="molecule type" value="Genomic_DNA"/>
</dbReference>
<dbReference type="AlphaFoldDB" id="A0A943BKV3"/>
<protein>
    <submittedName>
        <fullName evidence="1">DUF1819 family protein</fullName>
    </submittedName>
</protein>
<gene>
    <name evidence="1" type="ORF">KHY67_00455</name>
</gene>
<name>A0A943BKV3_9ACTN</name>
<evidence type="ECO:0000313" key="2">
    <source>
        <dbReference type="Proteomes" id="UP000738879"/>
    </source>
</evidence>
<dbReference type="Pfam" id="PF08849">
    <property type="entry name" value="BrxA"/>
    <property type="match status" value="1"/>
</dbReference>
<proteinExistence type="predicted"/>
<evidence type="ECO:0000313" key="1">
    <source>
        <dbReference type="EMBL" id="MBS5146169.1"/>
    </source>
</evidence>
<dbReference type="Proteomes" id="UP000738879">
    <property type="component" value="Unassembled WGS sequence"/>
</dbReference>
<accession>A0A943BKV3</accession>
<reference evidence="1" key="1">
    <citation type="submission" date="2021-02" db="EMBL/GenBank/DDBJ databases">
        <title>Infant gut strain persistence is associated with maternal origin, phylogeny, and functional potential including surface adhesion and iron acquisition.</title>
        <authorList>
            <person name="Lou Y.C."/>
        </authorList>
    </citation>
    <scope>NUCLEOTIDE SEQUENCE</scope>
    <source>
        <strain evidence="1">L3_128_245G1_dasL3_128_245G1_concoct_49</strain>
    </source>
</reference>
<comment type="caution">
    <text evidence="1">The sequence shown here is derived from an EMBL/GenBank/DDBJ whole genome shotgun (WGS) entry which is preliminary data.</text>
</comment>
<sequence length="215" mass="24403">MHERGPPMSAPTAYRGSITREQWLVDETRTVARLRLEDPALLDTRALAAHILENNLFQYPTEREVGSIARACSRRLDALSSDPDRRDRLTYLIARGTTEQLRQANLYALMCDNRLVWDFMTCAVAGKFSMLDMHLGKVEIAAFLEGLRAQDERVATWSPATLNKIRQVLAQCLEQCGMYDRKTEQLSTLLLDYDLENLIRENGDAGILPAFGLTR</sequence>
<dbReference type="Gene3D" id="1.10.3540.10">
    <property type="entry name" value="uncharacterized protein from magnetospirillum magneticum domain"/>
    <property type="match status" value="1"/>
</dbReference>